<reference evidence="2 3" key="2">
    <citation type="journal article" date="2019" name="G3 (Bethesda)">
        <title>Hybrid Assembly of the Genome of the Entomopathogenic Nematode Steinernema carpocapsae Identifies the X-Chromosome.</title>
        <authorList>
            <person name="Serra L."/>
            <person name="Macchietto M."/>
            <person name="Macias-Munoz A."/>
            <person name="McGill C.J."/>
            <person name="Rodriguez I.M."/>
            <person name="Rodriguez B."/>
            <person name="Murad R."/>
            <person name="Mortazavi A."/>
        </authorList>
    </citation>
    <scope>NUCLEOTIDE SEQUENCE [LARGE SCALE GENOMIC DNA]</scope>
    <source>
        <strain evidence="2 3">ALL</strain>
    </source>
</reference>
<accession>A0A4U5MUS4</accession>
<feature type="signal peptide" evidence="1">
    <location>
        <begin position="1"/>
        <end position="19"/>
    </location>
</feature>
<name>A0A4U5MUS4_STECR</name>
<dbReference type="AlphaFoldDB" id="A0A4U5MUS4"/>
<dbReference type="EMBL" id="AZBU02000006">
    <property type="protein sequence ID" value="TKR73488.1"/>
    <property type="molecule type" value="Genomic_DNA"/>
</dbReference>
<evidence type="ECO:0000256" key="1">
    <source>
        <dbReference type="SAM" id="SignalP"/>
    </source>
</evidence>
<gene>
    <name evidence="2" type="ORF">L596_020793</name>
</gene>
<evidence type="ECO:0008006" key="4">
    <source>
        <dbReference type="Google" id="ProtNLM"/>
    </source>
</evidence>
<keyword evidence="1" id="KW-0732">Signal</keyword>
<dbReference type="Proteomes" id="UP000298663">
    <property type="component" value="Unassembled WGS sequence"/>
</dbReference>
<comment type="caution">
    <text evidence="2">The sequence shown here is derived from an EMBL/GenBank/DDBJ whole genome shotgun (WGS) entry which is preliminary data.</text>
</comment>
<evidence type="ECO:0000313" key="2">
    <source>
        <dbReference type="EMBL" id="TKR73488.1"/>
    </source>
</evidence>
<keyword evidence="3" id="KW-1185">Reference proteome</keyword>
<sequence>MWIFLAFLCLWALFSCTAAFPIQDDEFKIDSNFSQGIGKPSPFPADPYELFNMVHFSYPELVFGGQIARPGQFPQQAFLFYKSGSQLPTLSPPDTAPSI</sequence>
<feature type="chain" id="PRO_5020800578" description="Peptidase M12A domain-containing protein" evidence="1">
    <location>
        <begin position="20"/>
        <end position="99"/>
    </location>
</feature>
<reference evidence="2 3" key="1">
    <citation type="journal article" date="2015" name="Genome Biol.">
        <title>Comparative genomics of Steinernema reveals deeply conserved gene regulatory networks.</title>
        <authorList>
            <person name="Dillman A.R."/>
            <person name="Macchietto M."/>
            <person name="Porter C.F."/>
            <person name="Rogers A."/>
            <person name="Williams B."/>
            <person name="Antoshechkin I."/>
            <person name="Lee M.M."/>
            <person name="Goodwin Z."/>
            <person name="Lu X."/>
            <person name="Lewis E.E."/>
            <person name="Goodrich-Blair H."/>
            <person name="Stock S.P."/>
            <person name="Adams B.J."/>
            <person name="Sternberg P.W."/>
            <person name="Mortazavi A."/>
        </authorList>
    </citation>
    <scope>NUCLEOTIDE SEQUENCE [LARGE SCALE GENOMIC DNA]</scope>
    <source>
        <strain evidence="2 3">ALL</strain>
    </source>
</reference>
<organism evidence="2 3">
    <name type="scientific">Steinernema carpocapsae</name>
    <name type="common">Entomopathogenic nematode</name>
    <dbReference type="NCBI Taxonomy" id="34508"/>
    <lineage>
        <taxon>Eukaryota</taxon>
        <taxon>Metazoa</taxon>
        <taxon>Ecdysozoa</taxon>
        <taxon>Nematoda</taxon>
        <taxon>Chromadorea</taxon>
        <taxon>Rhabditida</taxon>
        <taxon>Tylenchina</taxon>
        <taxon>Panagrolaimomorpha</taxon>
        <taxon>Strongyloidoidea</taxon>
        <taxon>Steinernematidae</taxon>
        <taxon>Steinernema</taxon>
    </lineage>
</organism>
<protein>
    <recommendedName>
        <fullName evidence="4">Peptidase M12A domain-containing protein</fullName>
    </recommendedName>
</protein>
<proteinExistence type="predicted"/>
<evidence type="ECO:0000313" key="3">
    <source>
        <dbReference type="Proteomes" id="UP000298663"/>
    </source>
</evidence>